<sequence>MRPLPVNSSLVSLSEPAPAPPPVRRPRRRPPPAWRWRSPPSPRRRPYQFIENNIFSCSIPTLARSCGSDTIVGSTTGCEDGSSSSLPSPSPAPKAVMGKGIQPNFILTLLILAGRAADGGRVVVMRRNTASRRCLLISGPVEHNDEDRDRGSPHSGPRGRRQRRCRARRATTMEPGQLLISVAAGAAPARWPRPRTRARGKAASPDLRAAEGAREAVCGGGGRSGRGLTRWWPREWSPCAAPTEKSGWAK</sequence>
<organism evidence="2">
    <name type="scientific">Brachypodium distachyon</name>
    <name type="common">Purple false brome</name>
    <name type="synonym">Trachynia distachya</name>
    <dbReference type="NCBI Taxonomy" id="15368"/>
    <lineage>
        <taxon>Eukaryota</taxon>
        <taxon>Viridiplantae</taxon>
        <taxon>Streptophyta</taxon>
        <taxon>Embryophyta</taxon>
        <taxon>Tracheophyta</taxon>
        <taxon>Spermatophyta</taxon>
        <taxon>Magnoliopsida</taxon>
        <taxon>Liliopsida</taxon>
        <taxon>Poales</taxon>
        <taxon>Poaceae</taxon>
        <taxon>BOP clade</taxon>
        <taxon>Pooideae</taxon>
        <taxon>Stipodae</taxon>
        <taxon>Brachypodieae</taxon>
        <taxon>Brachypodium</taxon>
    </lineage>
</organism>
<dbReference type="EnsemblPlants" id="PNT76599">
    <property type="protein sequence ID" value="PNT76599"/>
    <property type="gene ID" value="BRADI_1g50115v3"/>
</dbReference>
<dbReference type="EMBL" id="CM000880">
    <property type="protein sequence ID" value="PNT76599.1"/>
    <property type="molecule type" value="Genomic_DNA"/>
</dbReference>
<proteinExistence type="predicted"/>
<feature type="region of interest" description="Disordered" evidence="1">
    <location>
        <begin position="1"/>
        <end position="42"/>
    </location>
</feature>
<accession>A0A2K2DQN9</accession>
<dbReference type="AlphaFoldDB" id="A0A2K2DQN9"/>
<feature type="region of interest" description="Disordered" evidence="1">
    <location>
        <begin position="75"/>
        <end position="95"/>
    </location>
</feature>
<feature type="compositionally biased region" description="Low complexity" evidence="1">
    <location>
        <begin position="1"/>
        <end position="16"/>
    </location>
</feature>
<dbReference type="Proteomes" id="UP000008810">
    <property type="component" value="Chromosome 1"/>
</dbReference>
<reference evidence="2" key="2">
    <citation type="submission" date="2017-06" db="EMBL/GenBank/DDBJ databases">
        <title>WGS assembly of Brachypodium distachyon.</title>
        <authorList>
            <consortium name="The International Brachypodium Initiative"/>
            <person name="Lucas S."/>
            <person name="Harmon-Smith M."/>
            <person name="Lail K."/>
            <person name="Tice H."/>
            <person name="Grimwood J."/>
            <person name="Bruce D."/>
            <person name="Barry K."/>
            <person name="Shu S."/>
            <person name="Lindquist E."/>
            <person name="Wang M."/>
            <person name="Pitluck S."/>
            <person name="Vogel J.P."/>
            <person name="Garvin D.F."/>
            <person name="Mockler T.C."/>
            <person name="Schmutz J."/>
            <person name="Rokhsar D."/>
            <person name="Bevan M.W."/>
        </authorList>
    </citation>
    <scope>NUCLEOTIDE SEQUENCE</scope>
    <source>
        <strain evidence="2">Bd21</strain>
    </source>
</reference>
<evidence type="ECO:0000313" key="2">
    <source>
        <dbReference type="EMBL" id="PNT76599.1"/>
    </source>
</evidence>
<gene>
    <name evidence="2" type="ORF">BRADI_1g50115v3</name>
</gene>
<feature type="region of interest" description="Disordered" evidence="1">
    <location>
        <begin position="186"/>
        <end position="208"/>
    </location>
</feature>
<name>A0A2K2DQN9_BRADI</name>
<evidence type="ECO:0000313" key="3">
    <source>
        <dbReference type="EnsemblPlants" id="PNT76599"/>
    </source>
</evidence>
<dbReference type="InParanoid" id="A0A2K2DQN9"/>
<evidence type="ECO:0000256" key="1">
    <source>
        <dbReference type="SAM" id="MobiDB-lite"/>
    </source>
</evidence>
<feature type="region of interest" description="Disordered" evidence="1">
    <location>
        <begin position="141"/>
        <end position="167"/>
    </location>
</feature>
<dbReference type="Gramene" id="PNT76599">
    <property type="protein sequence ID" value="PNT76599"/>
    <property type="gene ID" value="BRADI_1g50115v3"/>
</dbReference>
<evidence type="ECO:0000313" key="4">
    <source>
        <dbReference type="Proteomes" id="UP000008810"/>
    </source>
</evidence>
<reference evidence="3" key="3">
    <citation type="submission" date="2018-08" db="UniProtKB">
        <authorList>
            <consortium name="EnsemblPlants"/>
        </authorList>
    </citation>
    <scope>IDENTIFICATION</scope>
    <source>
        <strain evidence="3">cv. Bd21</strain>
    </source>
</reference>
<feature type="compositionally biased region" description="Basic and acidic residues" evidence="1">
    <location>
        <begin position="142"/>
        <end position="152"/>
    </location>
</feature>
<reference evidence="2 3" key="1">
    <citation type="journal article" date="2010" name="Nature">
        <title>Genome sequencing and analysis of the model grass Brachypodium distachyon.</title>
        <authorList>
            <consortium name="International Brachypodium Initiative"/>
        </authorList>
    </citation>
    <scope>NUCLEOTIDE SEQUENCE [LARGE SCALE GENOMIC DNA]</scope>
    <source>
        <strain evidence="2 3">Bd21</strain>
    </source>
</reference>
<keyword evidence="4" id="KW-1185">Reference proteome</keyword>
<protein>
    <submittedName>
        <fullName evidence="2 3">Uncharacterized protein</fullName>
    </submittedName>
</protein>
<feature type="compositionally biased region" description="Basic residues" evidence="1">
    <location>
        <begin position="157"/>
        <end position="167"/>
    </location>
</feature>